<dbReference type="GO" id="GO:0007059">
    <property type="term" value="P:chromosome segregation"/>
    <property type="evidence" value="ECO:0007669"/>
    <property type="project" value="TreeGrafter"/>
</dbReference>
<proteinExistence type="predicted"/>
<keyword evidence="6" id="KW-0995">Kinetochore</keyword>
<evidence type="ECO:0000256" key="3">
    <source>
        <dbReference type="ARBA" id="ARBA00022454"/>
    </source>
</evidence>
<keyword evidence="3" id="KW-0158">Chromosome</keyword>
<evidence type="ECO:0000256" key="4">
    <source>
        <dbReference type="ARBA" id="ARBA00022618"/>
    </source>
</evidence>
<keyword evidence="7" id="KW-0539">Nucleus</keyword>
<evidence type="ECO:0000256" key="8">
    <source>
        <dbReference type="ARBA" id="ARBA00023306"/>
    </source>
</evidence>
<dbReference type="Pfam" id="PF03980">
    <property type="entry name" value="Nnf1"/>
    <property type="match status" value="1"/>
</dbReference>
<dbReference type="GO" id="GO:0051301">
    <property type="term" value="P:cell division"/>
    <property type="evidence" value="ECO:0007669"/>
    <property type="project" value="UniProtKB-KW"/>
</dbReference>
<dbReference type="PANTHER" id="PTHR15459:SF3">
    <property type="entry name" value="POLYAMINE-MODULATED FACTOR 1"/>
    <property type="match status" value="1"/>
</dbReference>
<evidence type="ECO:0000256" key="7">
    <source>
        <dbReference type="ARBA" id="ARBA00023242"/>
    </source>
</evidence>
<dbReference type="OrthoDB" id="6491587at2759"/>
<evidence type="ECO:0000256" key="1">
    <source>
        <dbReference type="ARBA" id="ARBA00004123"/>
    </source>
</evidence>
<keyword evidence="11" id="KW-1185">Reference proteome</keyword>
<sequence length="193" mass="22246">MSEAEDTKTKLGNYFQRAVDKTLEKFLSYISFTEFKTKFPEIYQENQAHLREIHQQLISQLRGTITKDINNLCTDTNLYPSLKLLDGITMKHCNKSGEDSWRPTGNPEEDTRDHIYQLKQGHKKCLEFALETIVAENELLEKAVRQNHADILELKKEVDTSYQEISNELAVLNNGNIARLGKDIKAAFKKQSI</sequence>
<accession>A0A8X6GTX2</accession>
<comment type="subcellular location">
    <subcellularLocation>
        <location evidence="2">Chromosome</location>
        <location evidence="2">Centromere</location>
        <location evidence="2">Kinetochore</location>
    </subcellularLocation>
    <subcellularLocation>
        <location evidence="1">Nucleus</location>
    </subcellularLocation>
</comment>
<name>A0A8X6GTX2_TRICU</name>
<dbReference type="InterPro" id="IPR007128">
    <property type="entry name" value="PMF1/Nnf1"/>
</dbReference>
<dbReference type="Proteomes" id="UP000887116">
    <property type="component" value="Unassembled WGS sequence"/>
</dbReference>
<keyword evidence="8" id="KW-0131">Cell cycle</keyword>
<gene>
    <name evidence="10" type="primary">AVEN_66729_1</name>
    <name evidence="10" type="ORF">TNCT_219381</name>
</gene>
<evidence type="ECO:0000256" key="9">
    <source>
        <dbReference type="ARBA" id="ARBA00023328"/>
    </source>
</evidence>
<reference evidence="10" key="1">
    <citation type="submission" date="2020-07" db="EMBL/GenBank/DDBJ databases">
        <title>Multicomponent nature underlies the extraordinary mechanical properties of spider dragline silk.</title>
        <authorList>
            <person name="Kono N."/>
            <person name="Nakamura H."/>
            <person name="Mori M."/>
            <person name="Yoshida Y."/>
            <person name="Ohtoshi R."/>
            <person name="Malay A.D."/>
            <person name="Moran D.A.P."/>
            <person name="Tomita M."/>
            <person name="Numata K."/>
            <person name="Arakawa K."/>
        </authorList>
    </citation>
    <scope>NUCLEOTIDE SEQUENCE</scope>
</reference>
<keyword evidence="4" id="KW-0132">Cell division</keyword>
<organism evidence="10 11">
    <name type="scientific">Trichonephila clavata</name>
    <name type="common">Joro spider</name>
    <name type="synonym">Nephila clavata</name>
    <dbReference type="NCBI Taxonomy" id="2740835"/>
    <lineage>
        <taxon>Eukaryota</taxon>
        <taxon>Metazoa</taxon>
        <taxon>Ecdysozoa</taxon>
        <taxon>Arthropoda</taxon>
        <taxon>Chelicerata</taxon>
        <taxon>Arachnida</taxon>
        <taxon>Araneae</taxon>
        <taxon>Araneomorphae</taxon>
        <taxon>Entelegynae</taxon>
        <taxon>Araneoidea</taxon>
        <taxon>Nephilidae</taxon>
        <taxon>Trichonephila</taxon>
    </lineage>
</organism>
<dbReference type="EMBL" id="BMAO01001477">
    <property type="protein sequence ID" value="GFQ73704.1"/>
    <property type="molecule type" value="Genomic_DNA"/>
</dbReference>
<dbReference type="AlphaFoldDB" id="A0A8X6GTX2"/>
<evidence type="ECO:0000256" key="6">
    <source>
        <dbReference type="ARBA" id="ARBA00022838"/>
    </source>
</evidence>
<keyword evidence="5" id="KW-0498">Mitosis</keyword>
<keyword evidence="9" id="KW-0137">Centromere</keyword>
<comment type="caution">
    <text evidence="10">The sequence shown here is derived from an EMBL/GenBank/DDBJ whole genome shotgun (WGS) entry which is preliminary data.</text>
</comment>
<protein>
    <submittedName>
        <fullName evidence="10">Uncharacterized protein</fullName>
    </submittedName>
</protein>
<evidence type="ECO:0000313" key="10">
    <source>
        <dbReference type="EMBL" id="GFQ73704.1"/>
    </source>
</evidence>
<evidence type="ECO:0000313" key="11">
    <source>
        <dbReference type="Proteomes" id="UP000887116"/>
    </source>
</evidence>
<dbReference type="GO" id="GO:0000444">
    <property type="term" value="C:MIS12/MIND type complex"/>
    <property type="evidence" value="ECO:0007669"/>
    <property type="project" value="InterPro"/>
</dbReference>
<evidence type="ECO:0000256" key="2">
    <source>
        <dbReference type="ARBA" id="ARBA00004629"/>
    </source>
</evidence>
<evidence type="ECO:0000256" key="5">
    <source>
        <dbReference type="ARBA" id="ARBA00022776"/>
    </source>
</evidence>
<dbReference type="PANTHER" id="PTHR15459">
    <property type="entry name" value="POLYAMINE-MODULATED FACTOR 1"/>
    <property type="match status" value="1"/>
</dbReference>
<dbReference type="GO" id="GO:0005634">
    <property type="term" value="C:nucleus"/>
    <property type="evidence" value="ECO:0007669"/>
    <property type="project" value="UniProtKB-SubCell"/>
</dbReference>